<evidence type="ECO:0000313" key="2">
    <source>
        <dbReference type="Proteomes" id="UP000515960"/>
    </source>
</evidence>
<name>A0A7G9B4X2_9FIRM</name>
<accession>A0A7G9B4X2</accession>
<gene>
    <name evidence="1" type="ORF">H8790_00675</name>
</gene>
<dbReference type="InterPro" id="IPR000119">
    <property type="entry name" value="Hist_DNA-bd"/>
</dbReference>
<dbReference type="KEGG" id="ohi:H8790_00675"/>
<keyword evidence="1" id="KW-0238">DNA-binding</keyword>
<reference evidence="1 2" key="1">
    <citation type="submission" date="2020-08" db="EMBL/GenBank/DDBJ databases">
        <authorList>
            <person name="Liu C."/>
            <person name="Sun Q."/>
        </authorList>
    </citation>
    <scope>NUCLEOTIDE SEQUENCE [LARGE SCALE GENOMIC DNA]</scope>
    <source>
        <strain evidence="1 2">NSJ-62</strain>
    </source>
</reference>
<dbReference type="Pfam" id="PF00216">
    <property type="entry name" value="Bac_DNA_binding"/>
    <property type="match status" value="1"/>
</dbReference>
<dbReference type="EMBL" id="CP060490">
    <property type="protein sequence ID" value="QNL44603.1"/>
    <property type="molecule type" value="Genomic_DNA"/>
</dbReference>
<sequence>MGTDYLVKRVAERTDSSPEQVEKMMSALFDTIAEATQTERFIPLDSCLGSLVVKEKQDRRKEITFRPSGTLRKRLKNVAGNAKIAG</sequence>
<dbReference type="GO" id="GO:0030527">
    <property type="term" value="F:structural constituent of chromatin"/>
    <property type="evidence" value="ECO:0007669"/>
    <property type="project" value="InterPro"/>
</dbReference>
<keyword evidence="2" id="KW-1185">Reference proteome</keyword>
<proteinExistence type="predicted"/>
<dbReference type="RefSeq" id="WP_187333189.1">
    <property type="nucleotide sequence ID" value="NZ_CP060490.1"/>
</dbReference>
<organism evidence="1 2">
    <name type="scientific">Oscillibacter hominis</name>
    <dbReference type="NCBI Taxonomy" id="2763056"/>
    <lineage>
        <taxon>Bacteria</taxon>
        <taxon>Bacillati</taxon>
        <taxon>Bacillota</taxon>
        <taxon>Clostridia</taxon>
        <taxon>Eubacteriales</taxon>
        <taxon>Oscillospiraceae</taxon>
        <taxon>Oscillibacter</taxon>
    </lineage>
</organism>
<dbReference type="SUPFAM" id="SSF47729">
    <property type="entry name" value="IHF-like DNA-binding proteins"/>
    <property type="match status" value="1"/>
</dbReference>
<dbReference type="AlphaFoldDB" id="A0A7G9B4X2"/>
<evidence type="ECO:0000313" key="1">
    <source>
        <dbReference type="EMBL" id="QNL44603.1"/>
    </source>
</evidence>
<dbReference type="GO" id="GO:0003677">
    <property type="term" value="F:DNA binding"/>
    <property type="evidence" value="ECO:0007669"/>
    <property type="project" value="UniProtKB-KW"/>
</dbReference>
<dbReference type="Gene3D" id="4.10.520.10">
    <property type="entry name" value="IHF-like DNA-binding proteins"/>
    <property type="match status" value="1"/>
</dbReference>
<dbReference type="InterPro" id="IPR010992">
    <property type="entry name" value="IHF-like_DNA-bd_dom_sf"/>
</dbReference>
<protein>
    <submittedName>
        <fullName evidence="1">HU family DNA-binding protein</fullName>
    </submittedName>
</protein>
<dbReference type="Proteomes" id="UP000515960">
    <property type="component" value="Chromosome"/>
</dbReference>